<dbReference type="InterPro" id="IPR045103">
    <property type="entry name" value="RNF5/RNF185-like"/>
</dbReference>
<reference evidence="9" key="1">
    <citation type="submission" date="2020-01" db="EMBL/GenBank/DDBJ databases">
        <authorList>
            <person name="Mishra B."/>
        </authorList>
    </citation>
    <scope>NUCLEOTIDE SEQUENCE [LARGE SCALE GENOMIC DNA]</scope>
</reference>
<evidence type="ECO:0000256" key="1">
    <source>
        <dbReference type="ARBA" id="ARBA00000900"/>
    </source>
</evidence>
<protein>
    <recommendedName>
        <fullName evidence="6">E3 ubiquitin-protein ligase RMA</fullName>
        <ecNumber evidence="6">2.3.2.27</ecNumber>
    </recommendedName>
    <alternativeName>
        <fullName evidence="6">Protein RING membrane-anchor</fullName>
    </alternativeName>
    <alternativeName>
        <fullName evidence="6">RING-type E3 ubiquitin transferase RMA</fullName>
    </alternativeName>
</protein>
<keyword evidence="10" id="KW-1185">Reference proteome</keyword>
<feature type="domain" description="RING-type" evidence="8">
    <location>
        <begin position="129"/>
        <end position="170"/>
    </location>
</feature>
<dbReference type="EMBL" id="CACVBM020001451">
    <property type="protein sequence ID" value="CAA7050588.1"/>
    <property type="molecule type" value="Genomic_DNA"/>
</dbReference>
<gene>
    <name evidence="9" type="ORF">MERR_LOCUS37823</name>
</gene>
<name>A0A6D2K284_9BRAS</name>
<keyword evidence="3 6" id="KW-0808">Transferase</keyword>
<feature type="compositionally biased region" description="Polar residues" evidence="7">
    <location>
        <begin position="369"/>
        <end position="383"/>
    </location>
</feature>
<dbReference type="InterPro" id="IPR013083">
    <property type="entry name" value="Znf_RING/FYVE/PHD"/>
</dbReference>
<dbReference type="GO" id="GO:0008270">
    <property type="term" value="F:zinc ion binding"/>
    <property type="evidence" value="ECO:0007669"/>
    <property type="project" value="UniProtKB-KW"/>
</dbReference>
<accession>A0A6D2K284</accession>
<dbReference type="OrthoDB" id="6270329at2759"/>
<evidence type="ECO:0000313" key="9">
    <source>
        <dbReference type="EMBL" id="CAA7050588.1"/>
    </source>
</evidence>
<dbReference type="Proteomes" id="UP000467841">
    <property type="component" value="Unassembled WGS sequence"/>
</dbReference>
<dbReference type="GO" id="GO:0005789">
    <property type="term" value="C:endoplasmic reticulum membrane"/>
    <property type="evidence" value="ECO:0007669"/>
    <property type="project" value="UniProtKB-SubCell"/>
</dbReference>
<evidence type="ECO:0000256" key="7">
    <source>
        <dbReference type="SAM" id="MobiDB-lite"/>
    </source>
</evidence>
<dbReference type="PANTHER" id="PTHR12313">
    <property type="entry name" value="E3 UBIQUITIN-PROTEIN LIGASE RNF5-RELATED"/>
    <property type="match status" value="1"/>
</dbReference>
<dbReference type="AlphaFoldDB" id="A0A6D2K284"/>
<dbReference type="InterPro" id="IPR001841">
    <property type="entry name" value="Znf_RING"/>
</dbReference>
<comment type="caution">
    <text evidence="9">The sequence shown here is derived from an EMBL/GenBank/DDBJ whole genome shotgun (WGS) entry which is preliminary data.</text>
</comment>
<feature type="region of interest" description="Disordered" evidence="7">
    <location>
        <begin position="1"/>
        <end position="25"/>
    </location>
</feature>
<dbReference type="UniPathway" id="UPA00143"/>
<keyword evidence="5 6" id="KW-0863">Zinc-finger</keyword>
<comment type="pathway">
    <text evidence="2 6">Protein modification; protein ubiquitination.</text>
</comment>
<dbReference type="GO" id="GO:0016567">
    <property type="term" value="P:protein ubiquitination"/>
    <property type="evidence" value="ECO:0007669"/>
    <property type="project" value="UniProtKB-UniPathway"/>
</dbReference>
<evidence type="ECO:0000256" key="6">
    <source>
        <dbReference type="RuleBase" id="RU369090"/>
    </source>
</evidence>
<dbReference type="GO" id="GO:0006511">
    <property type="term" value="P:ubiquitin-dependent protein catabolic process"/>
    <property type="evidence" value="ECO:0007669"/>
    <property type="project" value="UniProtKB-UniRule"/>
</dbReference>
<dbReference type="SUPFAM" id="SSF57850">
    <property type="entry name" value="RING/U-box"/>
    <property type="match status" value="1"/>
</dbReference>
<comment type="catalytic activity">
    <reaction evidence="1 6">
        <text>S-ubiquitinyl-[E2 ubiquitin-conjugating enzyme]-L-cysteine + [acceptor protein]-L-lysine = [E2 ubiquitin-conjugating enzyme]-L-cysteine + N(6)-ubiquitinyl-[acceptor protein]-L-lysine.</text>
        <dbReference type="EC" id="2.3.2.27"/>
    </reaction>
</comment>
<feature type="region of interest" description="Disordered" evidence="7">
    <location>
        <begin position="61"/>
        <end position="89"/>
    </location>
</feature>
<feature type="region of interest" description="Disordered" evidence="7">
    <location>
        <begin position="364"/>
        <end position="406"/>
    </location>
</feature>
<keyword evidence="6" id="KW-0862">Zinc</keyword>
<evidence type="ECO:0000256" key="2">
    <source>
        <dbReference type="ARBA" id="ARBA00004906"/>
    </source>
</evidence>
<dbReference type="Pfam" id="PF14634">
    <property type="entry name" value="zf-RING_5"/>
    <property type="match status" value="1"/>
</dbReference>
<keyword evidence="6" id="KW-0479">Metal-binding</keyword>
<dbReference type="PROSITE" id="PS50089">
    <property type="entry name" value="ZF_RING_2"/>
    <property type="match status" value="1"/>
</dbReference>
<dbReference type="EC" id="2.3.2.27" evidence="6"/>
<dbReference type="Gene3D" id="3.30.40.10">
    <property type="entry name" value="Zinc/RING finger domain, C3HC4 (zinc finger)"/>
    <property type="match status" value="1"/>
</dbReference>
<dbReference type="GO" id="GO:0061630">
    <property type="term" value="F:ubiquitin protein ligase activity"/>
    <property type="evidence" value="ECO:0007669"/>
    <property type="project" value="UniProtKB-UniRule"/>
</dbReference>
<comment type="function">
    <text evidence="6">E3 ubiquitin-protein ligase.</text>
</comment>
<evidence type="ECO:0000259" key="8">
    <source>
        <dbReference type="PROSITE" id="PS50089"/>
    </source>
</evidence>
<feature type="compositionally biased region" description="Basic and acidic residues" evidence="7">
    <location>
        <begin position="388"/>
        <end position="397"/>
    </location>
</feature>
<evidence type="ECO:0000313" key="10">
    <source>
        <dbReference type="Proteomes" id="UP000467841"/>
    </source>
</evidence>
<evidence type="ECO:0000256" key="3">
    <source>
        <dbReference type="ARBA" id="ARBA00022679"/>
    </source>
</evidence>
<comment type="domain">
    <text evidence="6">The RING-type zinc finger domain is responsible for E3 ligase activity.</text>
</comment>
<proteinExistence type="predicted"/>
<dbReference type="SMART" id="SM00184">
    <property type="entry name" value="RING"/>
    <property type="match status" value="1"/>
</dbReference>
<evidence type="ECO:0000256" key="5">
    <source>
        <dbReference type="PROSITE-ProRule" id="PRU00175"/>
    </source>
</evidence>
<sequence>MSSGVQGETMDLDLNQAPSSDSTPPTGLITEISPWLNELETAHERIEERIRQLESIVSRLRDRETTTTATPALSPANEHRDSTSTAGVIHERSRERLFENRDNNNKTHLIAKALNMEKTSSVPGGYFDCNICLEKAEAPILTCCGHLFCWGCFYQLPLIYLNIKECPVCDGEVTDTEVIPIYGNSDDDSCSDTKPKMEDCGLRLPPRPNAKRVESVRQKIINRSIPFIPVHETIEHIRRTIDSIGLQADEFGLATIVTNGGQQQQHQSFGPLRLLPPFASFPGLVVDTSETPEDDDVFDVDSFVDATATTTSLRTNNRRRSLRIAEIGGPSPAVRPSSLQRSNNVSQTISFRLGSAAASSSSREFAVPGSSQTVNPTEVVTSASSSRRRTDDVESGPRTRSRRRLR</sequence>
<keyword evidence="6" id="KW-0256">Endoplasmic reticulum</keyword>
<keyword evidence="4 6" id="KW-0833">Ubl conjugation pathway</keyword>
<feature type="compositionally biased region" description="Polar residues" evidence="7">
    <location>
        <begin position="16"/>
        <end position="25"/>
    </location>
</feature>
<comment type="subcellular location">
    <subcellularLocation>
        <location evidence="6">Endoplasmic reticulum membrane</location>
        <topology evidence="6">Single-pass type IV membrane protein</topology>
    </subcellularLocation>
</comment>
<organism evidence="9 10">
    <name type="scientific">Microthlaspi erraticum</name>
    <dbReference type="NCBI Taxonomy" id="1685480"/>
    <lineage>
        <taxon>Eukaryota</taxon>
        <taxon>Viridiplantae</taxon>
        <taxon>Streptophyta</taxon>
        <taxon>Embryophyta</taxon>
        <taxon>Tracheophyta</taxon>
        <taxon>Spermatophyta</taxon>
        <taxon>Magnoliopsida</taxon>
        <taxon>eudicotyledons</taxon>
        <taxon>Gunneridae</taxon>
        <taxon>Pentapetalae</taxon>
        <taxon>rosids</taxon>
        <taxon>malvids</taxon>
        <taxon>Brassicales</taxon>
        <taxon>Brassicaceae</taxon>
        <taxon>Coluteocarpeae</taxon>
        <taxon>Microthlaspi</taxon>
    </lineage>
</organism>
<evidence type="ECO:0000256" key="4">
    <source>
        <dbReference type="ARBA" id="ARBA00022786"/>
    </source>
</evidence>